<comment type="caution">
    <text evidence="3">The sequence shown here is derived from an EMBL/GenBank/DDBJ whole genome shotgun (WGS) entry which is preliminary data.</text>
</comment>
<name>A0A0B1PHL6_UNCNE</name>
<feature type="domain" description="DUF3835" evidence="2">
    <location>
        <begin position="237"/>
        <end position="314"/>
    </location>
</feature>
<feature type="region of interest" description="Disordered" evidence="1">
    <location>
        <begin position="1"/>
        <end position="20"/>
    </location>
</feature>
<organism evidence="3 4">
    <name type="scientific">Uncinula necator</name>
    <name type="common">Grape powdery mildew</name>
    <dbReference type="NCBI Taxonomy" id="52586"/>
    <lineage>
        <taxon>Eukaryota</taxon>
        <taxon>Fungi</taxon>
        <taxon>Dikarya</taxon>
        <taxon>Ascomycota</taxon>
        <taxon>Pezizomycotina</taxon>
        <taxon>Leotiomycetes</taxon>
        <taxon>Erysiphales</taxon>
        <taxon>Erysiphaceae</taxon>
        <taxon>Erysiphe</taxon>
    </lineage>
</organism>
<feature type="compositionally biased region" description="Acidic residues" evidence="1">
    <location>
        <begin position="79"/>
        <end position="92"/>
    </location>
</feature>
<dbReference type="EMBL" id="JNVN01000164">
    <property type="protein sequence ID" value="KHJ36034.1"/>
    <property type="molecule type" value="Genomic_DNA"/>
</dbReference>
<feature type="compositionally biased region" description="Polar residues" evidence="1">
    <location>
        <begin position="7"/>
        <end position="20"/>
    </location>
</feature>
<dbReference type="HOGENOM" id="CLU_874916_0_0_1"/>
<protein>
    <submittedName>
        <fullName evidence="3">Putative udp-galactose transporter like protein</fullName>
    </submittedName>
</protein>
<dbReference type="OrthoDB" id="21413at2759"/>
<evidence type="ECO:0000313" key="4">
    <source>
        <dbReference type="Proteomes" id="UP000030854"/>
    </source>
</evidence>
<reference evidence="3 4" key="1">
    <citation type="journal article" date="2014" name="BMC Genomics">
        <title>Adaptive genomic structural variation in the grape powdery mildew pathogen, Erysiphe necator.</title>
        <authorList>
            <person name="Jones L."/>
            <person name="Riaz S."/>
            <person name="Morales-Cruz A."/>
            <person name="Amrine K.C."/>
            <person name="McGuire B."/>
            <person name="Gubler W.D."/>
            <person name="Walker M.A."/>
            <person name="Cantu D."/>
        </authorList>
    </citation>
    <scope>NUCLEOTIDE SEQUENCE [LARGE SCALE GENOMIC DNA]</scope>
    <source>
        <strain evidence="4">c</strain>
    </source>
</reference>
<dbReference type="InterPro" id="IPR024325">
    <property type="entry name" value="DUF3835"/>
</dbReference>
<evidence type="ECO:0000256" key="1">
    <source>
        <dbReference type="SAM" id="MobiDB-lite"/>
    </source>
</evidence>
<dbReference type="Proteomes" id="UP000030854">
    <property type="component" value="Unassembled WGS sequence"/>
</dbReference>
<sequence length="318" mass="36115">MADDNQPCETTVIDKSSNYSTNVLKDNHPAVIPIGESEEDAALRQLMLQYETLEVGAVVAELQIEDDSDESSNWSENCSDQEEVSNSDEEDEFGRYTGRVVSDQLRQQMKELEGRLGKEMNKNISDKSSDFKIVEEGIGRIAIQDEKNNTLNPKKSVRFSENPEISLFSSKLPVVETVNHKPVERKFAPVNDIVERNPLESSSITKNATKLDFKEEKSDLATRVDCSKTNISKKSLLASTIIERNTSFGNLYDEPDEMNSDLMRQEVASQYYKMRNMFIQRQGGFMKEIERERVEFTEEEGGPKKISRFKAARVALSL</sequence>
<dbReference type="Pfam" id="PF12927">
    <property type="entry name" value="DUF3835"/>
    <property type="match status" value="1"/>
</dbReference>
<evidence type="ECO:0000259" key="2">
    <source>
        <dbReference type="Pfam" id="PF12927"/>
    </source>
</evidence>
<keyword evidence="4" id="KW-1185">Reference proteome</keyword>
<accession>A0A0B1PHL6</accession>
<gene>
    <name evidence="3" type="ORF">EV44_g2035</name>
</gene>
<feature type="region of interest" description="Disordered" evidence="1">
    <location>
        <begin position="66"/>
        <end position="95"/>
    </location>
</feature>
<dbReference type="AlphaFoldDB" id="A0A0B1PHL6"/>
<proteinExistence type="predicted"/>
<evidence type="ECO:0000313" key="3">
    <source>
        <dbReference type="EMBL" id="KHJ36034.1"/>
    </source>
</evidence>